<dbReference type="Pfam" id="PF18080">
    <property type="entry name" value="Gal_mutarotas_3"/>
    <property type="match status" value="1"/>
</dbReference>
<evidence type="ECO:0000313" key="3">
    <source>
        <dbReference type="Proteomes" id="UP000597038"/>
    </source>
</evidence>
<dbReference type="Gene3D" id="2.70.98.10">
    <property type="match status" value="1"/>
</dbReference>
<accession>A0ABS0QTT9</accession>
<reference evidence="2 3" key="1">
    <citation type="submission" date="2020-12" db="EMBL/GenBank/DDBJ databases">
        <title>Genomic analysis of Staphylococcus felis from a cat with skin infection.</title>
        <authorList>
            <person name="Aslantas O."/>
            <person name="Keskin O."/>
            <person name="Buyukaltay K."/>
            <person name="Gullu Yucetepe A."/>
        </authorList>
    </citation>
    <scope>NUCLEOTIDE SEQUENCE [LARGE SCALE GENOMIC DNA]</scope>
    <source>
        <strain evidence="2 3">HARRANVET</strain>
    </source>
</reference>
<keyword evidence="3" id="KW-1185">Reference proteome</keyword>
<dbReference type="InterPro" id="IPR014718">
    <property type="entry name" value="GH-type_carb-bd"/>
</dbReference>
<feature type="non-terminal residue" evidence="2">
    <location>
        <position position="82"/>
    </location>
</feature>
<gene>
    <name evidence="2" type="ORF">I9026_12755</name>
</gene>
<proteinExistence type="predicted"/>
<evidence type="ECO:0000259" key="1">
    <source>
        <dbReference type="Pfam" id="PF18080"/>
    </source>
</evidence>
<evidence type="ECO:0000313" key="2">
    <source>
        <dbReference type="EMBL" id="MBH9582207.1"/>
    </source>
</evidence>
<feature type="domain" description="Galactose mutarotase-like fold" evidence="1">
    <location>
        <begin position="8"/>
        <end position="82"/>
    </location>
</feature>
<feature type="non-terminal residue" evidence="2">
    <location>
        <position position="1"/>
    </location>
</feature>
<dbReference type="InterPro" id="IPR040633">
    <property type="entry name" value="Gal_mutarotas_3"/>
</dbReference>
<organism evidence="2 3">
    <name type="scientific">Staphylococcus felis</name>
    <dbReference type="NCBI Taxonomy" id="46127"/>
    <lineage>
        <taxon>Bacteria</taxon>
        <taxon>Bacillati</taxon>
        <taxon>Bacillota</taxon>
        <taxon>Bacilli</taxon>
        <taxon>Bacillales</taxon>
        <taxon>Staphylococcaceae</taxon>
        <taxon>Staphylococcus</taxon>
    </lineage>
</organism>
<sequence length="82" mass="9687">SHPTYDTLSSYYMDFTIDKLFPDFKKYTLNNGKTVEGQVVYDRSIILNRIQVTTKVYYKKLNQNTAQNIIYVQETEHNIDAK</sequence>
<dbReference type="Proteomes" id="UP000597038">
    <property type="component" value="Unassembled WGS sequence"/>
</dbReference>
<dbReference type="RefSeq" id="WP_198093088.1">
    <property type="nucleotide sequence ID" value="NZ_JAEDAQ010000150.1"/>
</dbReference>
<protein>
    <recommendedName>
        <fullName evidence="1">Galactose mutarotase-like fold domain-containing protein</fullName>
    </recommendedName>
</protein>
<comment type="caution">
    <text evidence="2">The sequence shown here is derived from an EMBL/GenBank/DDBJ whole genome shotgun (WGS) entry which is preliminary data.</text>
</comment>
<name>A0ABS0QTT9_9STAP</name>
<dbReference type="EMBL" id="JAEDAQ010000150">
    <property type="protein sequence ID" value="MBH9582207.1"/>
    <property type="molecule type" value="Genomic_DNA"/>
</dbReference>